<accession>A0A484I8F8</accession>
<dbReference type="AlphaFoldDB" id="A0A484I8F8"/>
<feature type="transmembrane region" description="Helical" evidence="1">
    <location>
        <begin position="21"/>
        <end position="42"/>
    </location>
</feature>
<dbReference type="KEGG" id="nfn:NFRAN_1169"/>
<gene>
    <name evidence="2" type="ORF">NFRAN_1169</name>
</gene>
<evidence type="ECO:0000256" key="1">
    <source>
        <dbReference type="SAM" id="Phobius"/>
    </source>
</evidence>
<name>A0A484I8F8_9ARCH</name>
<reference evidence="2 3" key="1">
    <citation type="submission" date="2019-02" db="EMBL/GenBank/DDBJ databases">
        <authorList>
            <person name="Lehtovirta-Morley E L."/>
        </authorList>
    </citation>
    <scope>NUCLEOTIDE SEQUENCE [LARGE SCALE GENOMIC DNA]</scope>
    <source>
        <strain evidence="2">NFRAN1</strain>
    </source>
</reference>
<organism evidence="2 3">
    <name type="scientific">Candidatus Nitrosocosmicus franklandianus</name>
    <dbReference type="NCBI Taxonomy" id="1798806"/>
    <lineage>
        <taxon>Archaea</taxon>
        <taxon>Nitrososphaerota</taxon>
        <taxon>Nitrososphaeria</taxon>
        <taxon>Nitrososphaerales</taxon>
        <taxon>Nitrososphaeraceae</taxon>
        <taxon>Candidatus Nitrosocosmicus</taxon>
    </lineage>
</organism>
<proteinExistence type="predicted"/>
<keyword evidence="1" id="KW-0812">Transmembrane</keyword>
<protein>
    <submittedName>
        <fullName evidence="2">Uncharacterized protein</fullName>
    </submittedName>
</protein>
<keyword evidence="1" id="KW-1133">Transmembrane helix</keyword>
<evidence type="ECO:0000313" key="3">
    <source>
        <dbReference type="Proteomes" id="UP000294299"/>
    </source>
</evidence>
<dbReference type="EMBL" id="LR216287">
    <property type="protein sequence ID" value="VFJ13491.1"/>
    <property type="molecule type" value="Genomic_DNA"/>
</dbReference>
<dbReference type="Proteomes" id="UP000294299">
    <property type="component" value="Chromosome NFRAN"/>
</dbReference>
<keyword evidence="3" id="KW-1185">Reference proteome</keyword>
<evidence type="ECO:0000313" key="2">
    <source>
        <dbReference type="EMBL" id="VFJ13491.1"/>
    </source>
</evidence>
<keyword evidence="1" id="KW-0472">Membrane</keyword>
<sequence length="55" mass="6563">MRATHGQMLIGFWDRSSKIILSSWNNMGYFLLIYLIGLQLPFEVTKLLPFIYYVY</sequence>